<dbReference type="RefSeq" id="WP_345934074.1">
    <property type="nucleotide sequence ID" value="NZ_JBBKTV010000006.1"/>
</dbReference>
<keyword evidence="2" id="KW-1185">Reference proteome</keyword>
<sequence>MMTATTTATPLSATAAAQATPAAEPATACFFVVAAAEVGTMARVLEIFALRSLLPSRWHSQRVRGRGTDEVHIDVQLDMLAPDEAEKLARRLRQLVEVRQVLVSMKAVAD</sequence>
<dbReference type="EMBL" id="JBBKTW010000004">
    <property type="protein sequence ID" value="MEN2989329.1"/>
    <property type="molecule type" value="Genomic_DNA"/>
</dbReference>
<comment type="caution">
    <text evidence="1">The sequence shown here is derived from an EMBL/GenBank/DDBJ whole genome shotgun (WGS) entry which is preliminary data.</text>
</comment>
<evidence type="ECO:0000313" key="2">
    <source>
        <dbReference type="Proteomes" id="UP001413721"/>
    </source>
</evidence>
<organism evidence="1 2">
    <name type="scientific">Tistrella arctica</name>
    <dbReference type="NCBI Taxonomy" id="3133430"/>
    <lineage>
        <taxon>Bacteria</taxon>
        <taxon>Pseudomonadati</taxon>
        <taxon>Pseudomonadota</taxon>
        <taxon>Alphaproteobacteria</taxon>
        <taxon>Geminicoccales</taxon>
        <taxon>Geminicoccaceae</taxon>
        <taxon>Tistrella</taxon>
    </lineage>
</organism>
<protein>
    <recommendedName>
        <fullName evidence="3">ACT domain-containing protein</fullName>
    </recommendedName>
</protein>
<accession>A0ABU9YKK4</accession>
<reference evidence="1 2" key="1">
    <citation type="submission" date="2024-03" db="EMBL/GenBank/DDBJ databases">
        <title>High-quality draft genome sequencing of Tistrella sp. BH-R2-4.</title>
        <authorList>
            <person name="Dong C."/>
        </authorList>
    </citation>
    <scope>NUCLEOTIDE SEQUENCE [LARGE SCALE GENOMIC DNA]</scope>
    <source>
        <strain evidence="1 2">BH-R2-4</strain>
    </source>
</reference>
<evidence type="ECO:0008006" key="3">
    <source>
        <dbReference type="Google" id="ProtNLM"/>
    </source>
</evidence>
<evidence type="ECO:0000313" key="1">
    <source>
        <dbReference type="EMBL" id="MEN2989329.1"/>
    </source>
</evidence>
<gene>
    <name evidence="1" type="ORF">WG926_13520</name>
</gene>
<name>A0ABU9YKK4_9PROT</name>
<proteinExistence type="predicted"/>
<dbReference type="Proteomes" id="UP001413721">
    <property type="component" value="Unassembled WGS sequence"/>
</dbReference>